<keyword evidence="1" id="KW-0472">Membrane</keyword>
<proteinExistence type="predicted"/>
<feature type="transmembrane region" description="Helical" evidence="1">
    <location>
        <begin position="6"/>
        <end position="25"/>
    </location>
</feature>
<keyword evidence="1" id="KW-1133">Transmembrane helix</keyword>
<feature type="non-terminal residue" evidence="2">
    <location>
        <position position="1"/>
    </location>
</feature>
<reference evidence="3" key="1">
    <citation type="submission" date="2022-10" db="EMBL/GenBank/DDBJ databases">
        <title>Genome assembly of Pristionchus species.</title>
        <authorList>
            <person name="Yoshida K."/>
            <person name="Sommer R.J."/>
        </authorList>
    </citation>
    <scope>NUCLEOTIDE SEQUENCE [LARGE SCALE GENOMIC DNA]</scope>
    <source>
        <strain evidence="3">RS5460</strain>
    </source>
</reference>
<keyword evidence="3" id="KW-1185">Reference proteome</keyword>
<evidence type="ECO:0000313" key="3">
    <source>
        <dbReference type="Proteomes" id="UP001328107"/>
    </source>
</evidence>
<gene>
    <name evidence="2" type="ORF">PMAYCL1PPCAC_27814</name>
</gene>
<dbReference type="EMBL" id="BTRK01000006">
    <property type="protein sequence ID" value="GMR57619.1"/>
    <property type="molecule type" value="Genomic_DNA"/>
</dbReference>
<organism evidence="2 3">
    <name type="scientific">Pristionchus mayeri</name>
    <dbReference type="NCBI Taxonomy" id="1317129"/>
    <lineage>
        <taxon>Eukaryota</taxon>
        <taxon>Metazoa</taxon>
        <taxon>Ecdysozoa</taxon>
        <taxon>Nematoda</taxon>
        <taxon>Chromadorea</taxon>
        <taxon>Rhabditida</taxon>
        <taxon>Rhabditina</taxon>
        <taxon>Diplogasteromorpha</taxon>
        <taxon>Diplogasteroidea</taxon>
        <taxon>Neodiplogasteridae</taxon>
        <taxon>Pristionchus</taxon>
    </lineage>
</organism>
<dbReference type="Proteomes" id="UP001328107">
    <property type="component" value="Unassembled WGS sequence"/>
</dbReference>
<evidence type="ECO:0000256" key="1">
    <source>
        <dbReference type="SAM" id="Phobius"/>
    </source>
</evidence>
<protein>
    <submittedName>
        <fullName evidence="2">Uncharacterized protein</fullName>
    </submittedName>
</protein>
<feature type="non-terminal residue" evidence="2">
    <location>
        <position position="145"/>
    </location>
</feature>
<comment type="caution">
    <text evidence="2">The sequence shown here is derived from an EMBL/GenBank/DDBJ whole genome shotgun (WGS) entry which is preliminary data.</text>
</comment>
<accession>A0AAN5D722</accession>
<keyword evidence="1" id="KW-0812">Transmembrane</keyword>
<dbReference type="AlphaFoldDB" id="A0AAN5D722"/>
<evidence type="ECO:0000313" key="2">
    <source>
        <dbReference type="EMBL" id="GMR57619.1"/>
    </source>
</evidence>
<name>A0AAN5D722_9BILA</name>
<sequence length="145" mass="16449">NRLFLNLLLLLILLFLLLYFFIVRLRYVRVLHNSSSVVRRGDGELATFLADGAAHSSATIGAQPKASRALVLLTVTEDHCEATRKKLSPLVVCEVQVRMPADSLHLHFTLRLLLLEDRRSPLRSSSRSLHILRYLRLLLSSIHLS</sequence>